<dbReference type="AlphaFoldDB" id="A0A0F9ER21"/>
<gene>
    <name evidence="1" type="ORF">LCGC14_2043390</name>
</gene>
<name>A0A0F9ER21_9ZZZZ</name>
<feature type="non-terminal residue" evidence="1">
    <location>
        <position position="1"/>
    </location>
</feature>
<accession>A0A0F9ER21</accession>
<comment type="caution">
    <text evidence="1">The sequence shown here is derived from an EMBL/GenBank/DDBJ whole genome shotgun (WGS) entry which is preliminary data.</text>
</comment>
<dbReference type="EMBL" id="LAZR01023999">
    <property type="protein sequence ID" value="KKL76588.1"/>
    <property type="molecule type" value="Genomic_DNA"/>
</dbReference>
<evidence type="ECO:0000313" key="1">
    <source>
        <dbReference type="EMBL" id="KKL76588.1"/>
    </source>
</evidence>
<organism evidence="1">
    <name type="scientific">marine sediment metagenome</name>
    <dbReference type="NCBI Taxonomy" id="412755"/>
    <lineage>
        <taxon>unclassified sequences</taxon>
        <taxon>metagenomes</taxon>
        <taxon>ecological metagenomes</taxon>
    </lineage>
</organism>
<proteinExistence type="predicted"/>
<reference evidence="1" key="1">
    <citation type="journal article" date="2015" name="Nature">
        <title>Complex archaea that bridge the gap between prokaryotes and eukaryotes.</title>
        <authorList>
            <person name="Spang A."/>
            <person name="Saw J.H."/>
            <person name="Jorgensen S.L."/>
            <person name="Zaremba-Niedzwiedzka K."/>
            <person name="Martijn J."/>
            <person name="Lind A.E."/>
            <person name="van Eijk R."/>
            <person name="Schleper C."/>
            <person name="Guy L."/>
            <person name="Ettema T.J."/>
        </authorList>
    </citation>
    <scope>NUCLEOTIDE SEQUENCE</scope>
</reference>
<sequence>PFSIELQHSGIKYDKNNLEYLNLFYDVFALAFKEQKQNIEVLKETIIKNDEMDLTSIILDLQLKQKWEKTFASNSLLSLFKDFTNRGEVFSSNNNEYEEDINPIDFLKNKKTVIIDLSILRDLEKKSFIVFVILAKFIHYIEGSEDYYKKIIVIPNVDLFFDSHYIDSSYNTANYGKIDKFIEPFFKRGFGFVFSANQIHYLHPHIFNYFQNIMSLQATDPRDIAVLKNQMKLQELQGTGYYSSKRNNTYQIDYLMNMHNEEILVKRSDIYQPFPGILNLNNLYTTTPLTKEQIITYMDRQGYKLKLTEQKILNKIKKTLFEKDFGIYAEFIEEIINFLNVLKSVDQIGNLYTSKVKRELLKYINLKASKKVQDKTQIKEIRDEIFDMIVKHSYLIEAHPNRASGSESMRTSYAVGPKYEKAVQDYFNAKGDTLSDISIDTTKENSEIDSEILNKFLEEPDNSVIDKKNLEEILSKQYSKLIWELFLMYEHNEKNEFGKALKIGETVIINYVGNIHQTFLKSNSKSPPEFDNPEIFFDYLTKNHLMLLKKNEIKDYYKKAKQIFTGLGDIEKRANDLYKILTEFSFKLDK</sequence>
<protein>
    <submittedName>
        <fullName evidence="1">Uncharacterized protein</fullName>
    </submittedName>
</protein>